<feature type="domain" description="DUF3298" evidence="3">
    <location>
        <begin position="176"/>
        <end position="244"/>
    </location>
</feature>
<organism evidence="5 6">
    <name type="scientific">Paenibacillus oceani</name>
    <dbReference type="NCBI Taxonomy" id="2772510"/>
    <lineage>
        <taxon>Bacteria</taxon>
        <taxon>Bacillati</taxon>
        <taxon>Bacillota</taxon>
        <taxon>Bacilli</taxon>
        <taxon>Bacillales</taxon>
        <taxon>Paenibacillaceae</taxon>
        <taxon>Paenibacillus</taxon>
    </lineage>
</organism>
<proteinExistence type="predicted"/>
<feature type="domain" description="Copper amine oxidase-like N-terminal" evidence="2">
    <location>
        <begin position="273"/>
        <end position="362"/>
    </location>
</feature>
<keyword evidence="6" id="KW-1185">Reference proteome</keyword>
<accession>A0A927CGX5</accession>
<dbReference type="Proteomes" id="UP000639396">
    <property type="component" value="Unassembled WGS sequence"/>
</dbReference>
<dbReference type="Gene3D" id="3.90.640.20">
    <property type="entry name" value="Heat-shock cognate protein, ATPase"/>
    <property type="match status" value="1"/>
</dbReference>
<feature type="domain" description="Deacetylase PdaC" evidence="4">
    <location>
        <begin position="58"/>
        <end position="152"/>
    </location>
</feature>
<reference evidence="5" key="1">
    <citation type="submission" date="2020-09" db="EMBL/GenBank/DDBJ databases">
        <title>A novel bacterium of genus Paenibacillus, isolated from South China Sea.</title>
        <authorList>
            <person name="Huang H."/>
            <person name="Mo K."/>
            <person name="Hu Y."/>
        </authorList>
    </citation>
    <scope>NUCLEOTIDE SEQUENCE</scope>
    <source>
        <strain evidence="5">IB182363</strain>
    </source>
</reference>
<dbReference type="InterPro" id="IPR012854">
    <property type="entry name" value="Cu_amine_oxidase-like_N"/>
</dbReference>
<evidence type="ECO:0000313" key="5">
    <source>
        <dbReference type="EMBL" id="MBD2865540.1"/>
    </source>
</evidence>
<evidence type="ECO:0000259" key="3">
    <source>
        <dbReference type="Pfam" id="PF11738"/>
    </source>
</evidence>
<dbReference type="InterPro" id="IPR037126">
    <property type="entry name" value="PdaC/RsiV-like_sf"/>
</dbReference>
<evidence type="ECO:0000259" key="4">
    <source>
        <dbReference type="Pfam" id="PF13739"/>
    </source>
</evidence>
<dbReference type="SUPFAM" id="SSF55383">
    <property type="entry name" value="Copper amine oxidase, domain N"/>
    <property type="match status" value="1"/>
</dbReference>
<dbReference type="EMBL" id="JACXJA010000043">
    <property type="protein sequence ID" value="MBD2865540.1"/>
    <property type="molecule type" value="Genomic_DNA"/>
</dbReference>
<dbReference type="InterPro" id="IPR021729">
    <property type="entry name" value="DUF3298"/>
</dbReference>
<dbReference type="InterPro" id="IPR025303">
    <property type="entry name" value="PdaC"/>
</dbReference>
<sequence length="368" mass="40413">MKTMKKTWLSLSVAGTVMIAGYALPPVPVLAAAAAVPVSAKTDGSVQADFITSTELGSKSEWLKANVKVPVLQGLQDKKYQEELNYIIQSHAEKDIANWEKEAEETAADMKKNGYEMRPYELIVDYELKSDGSGKPEGIVSLRVVTYAQTGGTGMPRVDTYTIRNEAEATRVTLDELFGDKYQETIDAFIKAEIAKDPDSYFPEEFKGISAEQAFYVENGEVVIVFPKYAIAPGAAGNPEFRLPIPGVETEKGSESEQAKESFTLYRNQVFADASGNTMIPLRLVAERIGFEITWIPDTMTAELKKGPNWTTVTIGKDAYFFARMAPMPLGAAPVLVESSAYVPLKFVTDILKADLKEENGSIVISWS</sequence>
<dbReference type="InterPro" id="IPR036582">
    <property type="entry name" value="Mao_N_sf"/>
</dbReference>
<evidence type="ECO:0000259" key="2">
    <source>
        <dbReference type="Pfam" id="PF07833"/>
    </source>
</evidence>
<dbReference type="AlphaFoldDB" id="A0A927CGX5"/>
<comment type="caution">
    <text evidence="5">The sequence shown here is derived from an EMBL/GenBank/DDBJ whole genome shotgun (WGS) entry which is preliminary data.</text>
</comment>
<feature type="signal peptide" evidence="1">
    <location>
        <begin position="1"/>
        <end position="31"/>
    </location>
</feature>
<evidence type="ECO:0000256" key="1">
    <source>
        <dbReference type="SAM" id="SignalP"/>
    </source>
</evidence>
<evidence type="ECO:0000313" key="6">
    <source>
        <dbReference type="Proteomes" id="UP000639396"/>
    </source>
</evidence>
<dbReference type="Pfam" id="PF13739">
    <property type="entry name" value="PdaC"/>
    <property type="match status" value="1"/>
</dbReference>
<dbReference type="RefSeq" id="WP_190931160.1">
    <property type="nucleotide sequence ID" value="NZ_JACXJA010000043.1"/>
</dbReference>
<dbReference type="Gene3D" id="3.30.457.10">
    <property type="entry name" value="Copper amine oxidase-like, N-terminal domain"/>
    <property type="match status" value="1"/>
</dbReference>
<dbReference type="Pfam" id="PF11738">
    <property type="entry name" value="DUF3298"/>
    <property type="match status" value="1"/>
</dbReference>
<dbReference type="Pfam" id="PF07833">
    <property type="entry name" value="Cu_amine_oxidN1"/>
    <property type="match status" value="1"/>
</dbReference>
<dbReference type="Gene3D" id="3.30.565.40">
    <property type="entry name" value="Fervidobacterium nodosum Rt17-B1 like"/>
    <property type="match status" value="1"/>
</dbReference>
<feature type="chain" id="PRO_5037909825" evidence="1">
    <location>
        <begin position="32"/>
        <end position="368"/>
    </location>
</feature>
<name>A0A927CGX5_9BACL</name>
<protein>
    <submittedName>
        <fullName evidence="5">DUF3298 domain-containing protein</fullName>
    </submittedName>
</protein>
<keyword evidence="1" id="KW-0732">Signal</keyword>
<gene>
    <name evidence="5" type="ORF">IDH45_26510</name>
</gene>